<protein>
    <submittedName>
        <fullName evidence="1">Uncharacterized protein</fullName>
    </submittedName>
</protein>
<proteinExistence type="predicted"/>
<name>A0A318YJ56_ASPNB</name>
<dbReference type="GeneID" id="37126179"/>
<dbReference type="EMBL" id="KZ821467">
    <property type="protein sequence ID" value="PYH32603.1"/>
    <property type="molecule type" value="Genomic_DNA"/>
</dbReference>
<reference evidence="1" key="1">
    <citation type="submission" date="2016-12" db="EMBL/GenBank/DDBJ databases">
        <title>The genomes of Aspergillus section Nigri reveals drivers in fungal speciation.</title>
        <authorList>
            <consortium name="DOE Joint Genome Institute"/>
            <person name="Vesth T.C."/>
            <person name="Nybo J."/>
            <person name="Theobald S."/>
            <person name="Brandl J."/>
            <person name="Frisvad J.C."/>
            <person name="Nielsen K.F."/>
            <person name="Lyhne E.K."/>
            <person name="Kogle M.E."/>
            <person name="Kuo A."/>
            <person name="Riley R."/>
            <person name="Clum A."/>
            <person name="Nolan M."/>
            <person name="Lipzen A."/>
            <person name="Salamov A."/>
            <person name="Henrissat B."/>
            <person name="Wiebenga A."/>
            <person name="De Vries R.P."/>
            <person name="Grigoriev I.V."/>
            <person name="Mortensen U.H."/>
            <person name="Andersen M.R."/>
            <person name="Baker S.E."/>
        </authorList>
    </citation>
    <scope>NUCLEOTIDE SEQUENCE [LARGE SCALE GENOMIC DNA]</scope>
    <source>
        <strain evidence="1">CBS 115656</strain>
    </source>
</reference>
<keyword evidence="2" id="KW-1185">Reference proteome</keyword>
<organism evidence="1 2">
    <name type="scientific">Aspergillus neoniger (strain CBS 115656)</name>
    <dbReference type="NCBI Taxonomy" id="1448310"/>
    <lineage>
        <taxon>Eukaryota</taxon>
        <taxon>Fungi</taxon>
        <taxon>Dikarya</taxon>
        <taxon>Ascomycota</taxon>
        <taxon>Pezizomycotina</taxon>
        <taxon>Eurotiomycetes</taxon>
        <taxon>Eurotiomycetidae</taxon>
        <taxon>Eurotiales</taxon>
        <taxon>Aspergillaceae</taxon>
        <taxon>Aspergillus</taxon>
        <taxon>Aspergillus subgen. Circumdati</taxon>
    </lineage>
</organism>
<evidence type="ECO:0000313" key="2">
    <source>
        <dbReference type="Proteomes" id="UP000247647"/>
    </source>
</evidence>
<dbReference type="Proteomes" id="UP000247647">
    <property type="component" value="Unassembled WGS sequence"/>
</dbReference>
<evidence type="ECO:0000313" key="1">
    <source>
        <dbReference type="EMBL" id="PYH32603.1"/>
    </source>
</evidence>
<sequence>MIIIFMVYIILFRICTIAFFTKPASSSTASSVPTARTQLLLFVLELVKAKAVTASGACRVIPFPTPY</sequence>
<accession>A0A318YJ56</accession>
<gene>
    <name evidence="1" type="ORF">BO87DRAFT_378094</name>
</gene>
<dbReference type="AlphaFoldDB" id="A0A318YJ56"/>
<dbReference type="RefSeq" id="XP_025478081.1">
    <property type="nucleotide sequence ID" value="XM_025623723.1"/>
</dbReference>